<dbReference type="EMBL" id="JAGIOI010000001">
    <property type="protein sequence ID" value="MBP2412424.1"/>
    <property type="molecule type" value="Genomic_DNA"/>
</dbReference>
<sequence>MGSSFGERLKQERLSRNLTQGELGGELYSASYISLLENAHREPTSEIIRQLAGKLLAVAPVTGPAVRTGAPGHWADGGPDGGVSAEQTLADGAASARDTDCLRLSLCARQSWDTRDYSGAASSATEAAELARDGDNSVSWWNMMFLAANAHMRAGNHDAAVAVLGTLLEDPMTVGCDALSMRADQVMAAAMLSQGSLAEAIEHATRAVGVGSGDSPEEFNAYLLALQTLVGALTEVGRLDEAWNHSLALAESITSATPPQVAGEIHWVVGNVAFIRRDTRAGLEHHSKAARLISPTADLSRWAQFNKATAWVRLSAGIVEPATLQAIERSELAHSVVGATPAEVMEVSLLRARWHYLNGELDLALELLFALERDHEQLAPHIAGDTALLLGDTLRDSGRSDEARNAFLRALERFTQAGALDRAEVASGHLATL</sequence>
<reference evidence="2 3" key="1">
    <citation type="submission" date="2021-03" db="EMBL/GenBank/DDBJ databases">
        <title>Sequencing the genomes of 1000 actinobacteria strains.</title>
        <authorList>
            <person name="Klenk H.-P."/>
        </authorList>
    </citation>
    <scope>NUCLEOTIDE SEQUENCE [LARGE SCALE GENOMIC DNA]</scope>
    <source>
        <strain evidence="2 3">DSM 16005</strain>
    </source>
</reference>
<dbReference type="PROSITE" id="PS50943">
    <property type="entry name" value="HTH_CROC1"/>
    <property type="match status" value="1"/>
</dbReference>
<organism evidence="2 3">
    <name type="scientific">Arthrobacter stackebrandtii</name>
    <dbReference type="NCBI Taxonomy" id="272161"/>
    <lineage>
        <taxon>Bacteria</taxon>
        <taxon>Bacillati</taxon>
        <taxon>Actinomycetota</taxon>
        <taxon>Actinomycetes</taxon>
        <taxon>Micrococcales</taxon>
        <taxon>Micrococcaceae</taxon>
        <taxon>Arthrobacter</taxon>
    </lineage>
</organism>
<protein>
    <submittedName>
        <fullName evidence="2">Transcriptional regulator with XRE-family HTH domain</fullName>
    </submittedName>
</protein>
<gene>
    <name evidence="2" type="ORF">JOF48_001223</name>
</gene>
<dbReference type="InterPro" id="IPR011990">
    <property type="entry name" value="TPR-like_helical_dom_sf"/>
</dbReference>
<evidence type="ECO:0000259" key="1">
    <source>
        <dbReference type="PROSITE" id="PS50943"/>
    </source>
</evidence>
<evidence type="ECO:0000313" key="2">
    <source>
        <dbReference type="EMBL" id="MBP2412424.1"/>
    </source>
</evidence>
<dbReference type="Gene3D" id="1.25.40.10">
    <property type="entry name" value="Tetratricopeptide repeat domain"/>
    <property type="match status" value="1"/>
</dbReference>
<dbReference type="InterPro" id="IPR010982">
    <property type="entry name" value="Lambda_DNA-bd_dom_sf"/>
</dbReference>
<accession>A0ABS4YUM5</accession>
<dbReference type="Pfam" id="PF01381">
    <property type="entry name" value="HTH_3"/>
    <property type="match status" value="1"/>
</dbReference>
<dbReference type="SUPFAM" id="SSF47413">
    <property type="entry name" value="lambda repressor-like DNA-binding domains"/>
    <property type="match status" value="1"/>
</dbReference>
<name>A0ABS4YUM5_9MICC</name>
<dbReference type="SMART" id="SM00530">
    <property type="entry name" value="HTH_XRE"/>
    <property type="match status" value="1"/>
</dbReference>
<dbReference type="SUPFAM" id="SSF48452">
    <property type="entry name" value="TPR-like"/>
    <property type="match status" value="2"/>
</dbReference>
<dbReference type="InterPro" id="IPR001387">
    <property type="entry name" value="Cro/C1-type_HTH"/>
</dbReference>
<dbReference type="RefSeq" id="WP_209678449.1">
    <property type="nucleotide sequence ID" value="NZ_JAGIOI010000001.1"/>
</dbReference>
<keyword evidence="3" id="KW-1185">Reference proteome</keyword>
<evidence type="ECO:0000313" key="3">
    <source>
        <dbReference type="Proteomes" id="UP000711614"/>
    </source>
</evidence>
<feature type="domain" description="HTH cro/C1-type" evidence="1">
    <location>
        <begin position="9"/>
        <end position="61"/>
    </location>
</feature>
<dbReference type="CDD" id="cd00093">
    <property type="entry name" value="HTH_XRE"/>
    <property type="match status" value="1"/>
</dbReference>
<dbReference type="Proteomes" id="UP000711614">
    <property type="component" value="Unassembled WGS sequence"/>
</dbReference>
<comment type="caution">
    <text evidence="2">The sequence shown here is derived from an EMBL/GenBank/DDBJ whole genome shotgun (WGS) entry which is preliminary data.</text>
</comment>
<proteinExistence type="predicted"/>
<dbReference type="Gene3D" id="1.10.260.40">
    <property type="entry name" value="lambda repressor-like DNA-binding domains"/>
    <property type="match status" value="1"/>
</dbReference>